<evidence type="ECO:0000313" key="2">
    <source>
        <dbReference type="EMBL" id="KAK4739220.1"/>
    </source>
</evidence>
<dbReference type="InterPro" id="IPR036047">
    <property type="entry name" value="F-box-like_dom_sf"/>
</dbReference>
<dbReference type="AlphaFoldDB" id="A0AAV9MQQ2"/>
<dbReference type="Pfam" id="PF00646">
    <property type="entry name" value="F-box"/>
    <property type="match status" value="1"/>
</dbReference>
<evidence type="ECO:0000313" key="3">
    <source>
        <dbReference type="Proteomes" id="UP001311915"/>
    </source>
</evidence>
<reference evidence="2 3" key="1">
    <citation type="submission" date="2023-10" db="EMBL/GenBank/DDBJ databases">
        <title>Genome-Wide Identification Analysis in wild type Solanum Pinnatisectum Reveals Some Genes Defensing Phytophthora Infestans.</title>
        <authorList>
            <person name="Sun C."/>
        </authorList>
    </citation>
    <scope>NUCLEOTIDE SEQUENCE [LARGE SCALE GENOMIC DNA]</scope>
    <source>
        <strain evidence="2">LQN</strain>
        <tissue evidence="2">Leaf</tissue>
    </source>
</reference>
<accession>A0AAV9MQQ2</accession>
<dbReference type="CDD" id="cd22157">
    <property type="entry name" value="F-box_AtFBW1-like"/>
    <property type="match status" value="1"/>
</dbReference>
<sequence>MYTGFKNDHRFGEDLAMEILQRLPVKPLLRFKCTSKSWNSLINSHMFIGKQFNYHESNNQLKMLIHSHDDIPRVDIISNSEGTPVIENADHLSSFLANTYHMVGHVNGVFLFQKGCGGSDCRMGLWNPATSGVTTLPDAHFLLQPFFRESDGFTGFELNPFTGNYKVIWVREFYDGNCDTSFRRAYAAVYSSSKGSWRFIKHTDHRILTTSGYYSCTYPDSTGYLNGAYYWMIKWIDDCGLLSFDFHNEVFREISGPNVPYSDHRSYNVILIDGSIDFLIQDNIEFGLWVMIQPGVWNKLVTFQYFLTSWPVFQGFWDFNTPIFISELDGLTSYDINIHEITHFKLRYICTFSIFLL</sequence>
<comment type="caution">
    <text evidence="2">The sequence shown here is derived from an EMBL/GenBank/DDBJ whole genome shotgun (WGS) entry which is preliminary data.</text>
</comment>
<evidence type="ECO:0000259" key="1">
    <source>
        <dbReference type="SMART" id="SM00256"/>
    </source>
</evidence>
<dbReference type="InterPro" id="IPR017451">
    <property type="entry name" value="F-box-assoc_interact_dom"/>
</dbReference>
<dbReference type="InterPro" id="IPR001810">
    <property type="entry name" value="F-box_dom"/>
</dbReference>
<dbReference type="PANTHER" id="PTHR31672:SF13">
    <property type="entry name" value="F-BOX PROTEIN CPR30-LIKE"/>
    <property type="match status" value="1"/>
</dbReference>
<protein>
    <recommendedName>
        <fullName evidence="1">F-box domain-containing protein</fullName>
    </recommendedName>
</protein>
<dbReference type="InterPro" id="IPR050796">
    <property type="entry name" value="SCF_F-box_component"/>
</dbReference>
<dbReference type="SMART" id="SM00256">
    <property type="entry name" value="FBOX"/>
    <property type="match status" value="1"/>
</dbReference>
<dbReference type="SUPFAM" id="SSF81383">
    <property type="entry name" value="F-box domain"/>
    <property type="match status" value="1"/>
</dbReference>
<name>A0AAV9MQQ2_9SOLN</name>
<organism evidence="2 3">
    <name type="scientific">Solanum pinnatisectum</name>
    <name type="common">tansyleaf nightshade</name>
    <dbReference type="NCBI Taxonomy" id="50273"/>
    <lineage>
        <taxon>Eukaryota</taxon>
        <taxon>Viridiplantae</taxon>
        <taxon>Streptophyta</taxon>
        <taxon>Embryophyta</taxon>
        <taxon>Tracheophyta</taxon>
        <taxon>Spermatophyta</taxon>
        <taxon>Magnoliopsida</taxon>
        <taxon>eudicotyledons</taxon>
        <taxon>Gunneridae</taxon>
        <taxon>Pentapetalae</taxon>
        <taxon>asterids</taxon>
        <taxon>lamiids</taxon>
        <taxon>Solanales</taxon>
        <taxon>Solanaceae</taxon>
        <taxon>Solanoideae</taxon>
        <taxon>Solaneae</taxon>
        <taxon>Solanum</taxon>
    </lineage>
</organism>
<gene>
    <name evidence="2" type="ORF">R3W88_002917</name>
</gene>
<feature type="domain" description="F-box" evidence="1">
    <location>
        <begin position="11"/>
        <end position="51"/>
    </location>
</feature>
<proteinExistence type="predicted"/>
<dbReference type="InterPro" id="IPR006527">
    <property type="entry name" value="F-box-assoc_dom_typ1"/>
</dbReference>
<dbReference type="Pfam" id="PF07734">
    <property type="entry name" value="FBA_1"/>
    <property type="match status" value="1"/>
</dbReference>
<dbReference type="NCBIfam" id="TIGR01640">
    <property type="entry name" value="F_box_assoc_1"/>
    <property type="match status" value="1"/>
</dbReference>
<keyword evidence="3" id="KW-1185">Reference proteome</keyword>
<dbReference type="EMBL" id="JAWPEI010000001">
    <property type="protein sequence ID" value="KAK4739220.1"/>
    <property type="molecule type" value="Genomic_DNA"/>
</dbReference>
<dbReference type="Proteomes" id="UP001311915">
    <property type="component" value="Unassembled WGS sequence"/>
</dbReference>
<dbReference type="PANTHER" id="PTHR31672">
    <property type="entry name" value="BNACNNG10540D PROTEIN"/>
    <property type="match status" value="1"/>
</dbReference>
<dbReference type="Gene3D" id="1.20.1280.50">
    <property type="match status" value="1"/>
</dbReference>